<dbReference type="InterPro" id="IPR008266">
    <property type="entry name" value="Tyr_kinase_AS"/>
</dbReference>
<dbReference type="PROSITE" id="PS00109">
    <property type="entry name" value="PROTEIN_KINASE_TYR"/>
    <property type="match status" value="1"/>
</dbReference>
<dbReference type="PANTHER" id="PTHR24416:SF611">
    <property type="entry name" value="TYROSINE-PROTEIN KINASE TRANSMEMBRANE RECEPTOR ROR"/>
    <property type="match status" value="1"/>
</dbReference>
<accession>A0A819Z376</accession>
<dbReference type="CDD" id="cd16655">
    <property type="entry name" value="RING-Ubox_WDSUB1-like"/>
    <property type="match status" value="1"/>
</dbReference>
<feature type="non-terminal residue" evidence="6">
    <location>
        <position position="1"/>
    </location>
</feature>
<keyword evidence="2" id="KW-0863">Zinc-finger</keyword>
<evidence type="ECO:0000313" key="7">
    <source>
        <dbReference type="Proteomes" id="UP000663823"/>
    </source>
</evidence>
<dbReference type="InterPro" id="IPR001245">
    <property type="entry name" value="Ser-Thr/Tyr_kinase_cat_dom"/>
</dbReference>
<dbReference type="PROSITE" id="PS51698">
    <property type="entry name" value="U_BOX"/>
    <property type="match status" value="1"/>
</dbReference>
<dbReference type="GO" id="GO:0016567">
    <property type="term" value="P:protein ubiquitination"/>
    <property type="evidence" value="ECO:0007669"/>
    <property type="project" value="InterPro"/>
</dbReference>
<dbReference type="GO" id="GO:0007169">
    <property type="term" value="P:cell surface receptor protein tyrosine kinase signaling pathway"/>
    <property type="evidence" value="ECO:0007669"/>
    <property type="project" value="TreeGrafter"/>
</dbReference>
<dbReference type="Pfam" id="PF11789">
    <property type="entry name" value="zf-Nse"/>
    <property type="match status" value="1"/>
</dbReference>
<proteinExistence type="predicted"/>
<evidence type="ECO:0000313" key="6">
    <source>
        <dbReference type="EMBL" id="CAF4163764.1"/>
    </source>
</evidence>
<evidence type="ECO:0000259" key="5">
    <source>
        <dbReference type="PROSITE" id="PS51698"/>
    </source>
</evidence>
<dbReference type="InterPro" id="IPR050122">
    <property type="entry name" value="RTK"/>
</dbReference>
<feature type="domain" description="Protein kinase" evidence="4">
    <location>
        <begin position="1"/>
        <end position="239"/>
    </location>
</feature>
<gene>
    <name evidence="6" type="ORF">OTI717_LOCUS36845</name>
</gene>
<dbReference type="SUPFAM" id="SSF57850">
    <property type="entry name" value="RING/U-box"/>
    <property type="match status" value="1"/>
</dbReference>
<evidence type="ECO:0008006" key="8">
    <source>
        <dbReference type="Google" id="ProtNLM"/>
    </source>
</evidence>
<dbReference type="GO" id="GO:0043235">
    <property type="term" value="C:receptor complex"/>
    <property type="evidence" value="ECO:0007669"/>
    <property type="project" value="TreeGrafter"/>
</dbReference>
<dbReference type="PANTHER" id="PTHR24416">
    <property type="entry name" value="TYROSINE-PROTEIN KINASE RECEPTOR"/>
    <property type="match status" value="1"/>
</dbReference>
<dbReference type="Proteomes" id="UP000663823">
    <property type="component" value="Unassembled WGS sequence"/>
</dbReference>
<dbReference type="GO" id="GO:0005886">
    <property type="term" value="C:plasma membrane"/>
    <property type="evidence" value="ECO:0007669"/>
    <property type="project" value="TreeGrafter"/>
</dbReference>
<reference evidence="6" key="1">
    <citation type="submission" date="2021-02" db="EMBL/GenBank/DDBJ databases">
        <authorList>
            <person name="Nowell W R."/>
        </authorList>
    </citation>
    <scope>NUCLEOTIDE SEQUENCE</scope>
</reference>
<dbReference type="PROSITE" id="PS50011">
    <property type="entry name" value="PROTEIN_KINASE_DOM"/>
    <property type="match status" value="1"/>
</dbReference>
<dbReference type="SUPFAM" id="SSF56112">
    <property type="entry name" value="Protein kinase-like (PK-like)"/>
    <property type="match status" value="1"/>
</dbReference>
<dbReference type="InterPro" id="IPR003613">
    <property type="entry name" value="Ubox_domain"/>
</dbReference>
<dbReference type="GO" id="GO:0004842">
    <property type="term" value="F:ubiquitin-protein transferase activity"/>
    <property type="evidence" value="ECO:0007669"/>
    <property type="project" value="InterPro"/>
</dbReference>
<feature type="domain" description="U-box" evidence="5">
    <location>
        <begin position="17"/>
        <end position="100"/>
    </location>
</feature>
<dbReference type="InterPro" id="IPR011009">
    <property type="entry name" value="Kinase-like_dom_sf"/>
</dbReference>
<dbReference type="Gene3D" id="1.10.510.10">
    <property type="entry name" value="Transferase(Phosphotransferase) domain 1"/>
    <property type="match status" value="1"/>
</dbReference>
<dbReference type="Gene3D" id="3.30.40.10">
    <property type="entry name" value="Zinc/RING finger domain, C3HC4 (zinc finger)"/>
    <property type="match status" value="1"/>
</dbReference>
<sequence>SPKYKSSKVITMANMNSSDDLLRCPITLELFHDPVLAQDGHTYEREAIEQWIQNHGSSPITRQRLSFEKLYPNRKIIEAMICLASNHVVHGDLACRNVLVFRFDENQPERSVVKITDFGLSRHSQLYSRTPGAARTTLNIVPIRYAAPEVLSSNATSEAYTEKSDVYSMGVLMWEAYSRGSLPWMNIERDDEVIQRVRNGNLLPQPSDCSQPFWSIIIKTWSRSPSDRPTFNELKHFLTAQYYRSGYCLCLS</sequence>
<dbReference type="EMBL" id="CAJOAX010016358">
    <property type="protein sequence ID" value="CAF4163764.1"/>
    <property type="molecule type" value="Genomic_DNA"/>
</dbReference>
<comment type="caution">
    <text evidence="6">The sequence shown here is derived from an EMBL/GenBank/DDBJ whole genome shotgun (WGS) entry which is preliminary data.</text>
</comment>
<organism evidence="6 7">
    <name type="scientific">Rotaria sordida</name>
    <dbReference type="NCBI Taxonomy" id="392033"/>
    <lineage>
        <taxon>Eukaryota</taxon>
        <taxon>Metazoa</taxon>
        <taxon>Spiralia</taxon>
        <taxon>Gnathifera</taxon>
        <taxon>Rotifera</taxon>
        <taxon>Eurotatoria</taxon>
        <taxon>Bdelloidea</taxon>
        <taxon>Philodinida</taxon>
        <taxon>Philodinidae</taxon>
        <taxon>Rotaria</taxon>
    </lineage>
</organism>
<name>A0A819Z376_9BILA</name>
<evidence type="ECO:0000256" key="1">
    <source>
        <dbReference type="ARBA" id="ARBA00022723"/>
    </source>
</evidence>
<dbReference type="InterPro" id="IPR013083">
    <property type="entry name" value="Znf_RING/FYVE/PHD"/>
</dbReference>
<dbReference type="Pfam" id="PF07714">
    <property type="entry name" value="PK_Tyr_Ser-Thr"/>
    <property type="match status" value="1"/>
</dbReference>
<dbReference type="GO" id="GO:0005524">
    <property type="term" value="F:ATP binding"/>
    <property type="evidence" value="ECO:0007669"/>
    <property type="project" value="InterPro"/>
</dbReference>
<evidence type="ECO:0000256" key="3">
    <source>
        <dbReference type="ARBA" id="ARBA00022833"/>
    </source>
</evidence>
<evidence type="ECO:0000256" key="2">
    <source>
        <dbReference type="ARBA" id="ARBA00022771"/>
    </source>
</evidence>
<dbReference type="AlphaFoldDB" id="A0A819Z376"/>
<keyword evidence="3" id="KW-0862">Zinc</keyword>
<dbReference type="InterPro" id="IPR004181">
    <property type="entry name" value="Znf_MIZ"/>
</dbReference>
<keyword evidence="1" id="KW-0479">Metal-binding</keyword>
<dbReference type="SMART" id="SM00504">
    <property type="entry name" value="Ubox"/>
    <property type="match status" value="1"/>
</dbReference>
<dbReference type="GO" id="GO:0004714">
    <property type="term" value="F:transmembrane receptor protein tyrosine kinase activity"/>
    <property type="evidence" value="ECO:0007669"/>
    <property type="project" value="TreeGrafter"/>
</dbReference>
<dbReference type="InterPro" id="IPR000719">
    <property type="entry name" value="Prot_kinase_dom"/>
</dbReference>
<protein>
    <recommendedName>
        <fullName evidence="8">Non-specific serine/threonine protein kinase</fullName>
    </recommendedName>
</protein>
<evidence type="ECO:0000259" key="4">
    <source>
        <dbReference type="PROSITE" id="PS50011"/>
    </source>
</evidence>